<name>A0A7K1J7E8_9BIFI</name>
<evidence type="ECO:0000313" key="3">
    <source>
        <dbReference type="Proteomes" id="UP000487882"/>
    </source>
</evidence>
<dbReference type="EMBL" id="WNLP01000019">
    <property type="protein sequence ID" value="MUH60596.1"/>
    <property type="molecule type" value="Genomic_DNA"/>
</dbReference>
<keyword evidence="3" id="KW-1185">Reference proteome</keyword>
<gene>
    <name evidence="2" type="ORF">GSD1FS_1978</name>
</gene>
<protein>
    <submittedName>
        <fullName evidence="2">Uncharacterized protein</fullName>
    </submittedName>
</protein>
<comment type="caution">
    <text evidence="2">The sequence shown here is derived from an EMBL/GenBank/DDBJ whole genome shotgun (WGS) entry which is preliminary data.</text>
</comment>
<feature type="compositionally biased region" description="Basic residues" evidence="1">
    <location>
        <begin position="17"/>
        <end position="26"/>
    </location>
</feature>
<organism evidence="2 3">
    <name type="scientific">Bifidobacterium canis</name>
    <dbReference type="NCBI Taxonomy" id="2610880"/>
    <lineage>
        <taxon>Bacteria</taxon>
        <taxon>Bacillati</taxon>
        <taxon>Actinomycetota</taxon>
        <taxon>Actinomycetes</taxon>
        <taxon>Bifidobacteriales</taxon>
        <taxon>Bifidobacteriaceae</taxon>
        <taxon>Bifidobacterium</taxon>
    </lineage>
</organism>
<feature type="region of interest" description="Disordered" evidence="1">
    <location>
        <begin position="1"/>
        <end position="35"/>
    </location>
</feature>
<dbReference type="Proteomes" id="UP000487882">
    <property type="component" value="Unassembled WGS sequence"/>
</dbReference>
<proteinExistence type="predicted"/>
<dbReference type="AlphaFoldDB" id="A0A7K1J7E8"/>
<evidence type="ECO:0000313" key="2">
    <source>
        <dbReference type="EMBL" id="MUH60596.1"/>
    </source>
</evidence>
<reference evidence="2 3" key="1">
    <citation type="submission" date="2019-09" db="EMBL/GenBank/DDBJ databases">
        <title>Bifidobacterium canis sp. nov., isolated from the digestive tract of German Shepherd dog puppy.</title>
        <authorList>
            <person name="Bunesova V."/>
        </authorList>
    </citation>
    <scope>NUCLEOTIDE SEQUENCE [LARGE SCALE GENOMIC DNA]</scope>
    <source>
        <strain evidence="2 3">GSD1FS</strain>
    </source>
</reference>
<sequence>MTPLMAQRNKSGSVTNSRKRCNKHHAVPANSASSTNSTNSVIYFCITSQSTQFAHQLLCPLISHASPMLSNSSTLE</sequence>
<accession>A0A7K1J7E8</accession>
<evidence type="ECO:0000256" key="1">
    <source>
        <dbReference type="SAM" id="MobiDB-lite"/>
    </source>
</evidence>